<dbReference type="AlphaFoldDB" id="A0A9D1V4S9"/>
<comment type="similarity">
    <text evidence="2">Belongs to the binding-protein-dependent transport system permease family. MalFG subfamily.</text>
</comment>
<feature type="transmembrane region" description="Helical" evidence="9">
    <location>
        <begin position="189"/>
        <end position="211"/>
    </location>
</feature>
<keyword evidence="4" id="KW-1003">Cell membrane</keyword>
<keyword evidence="6 9" id="KW-0812">Transmembrane</keyword>
<comment type="subcellular location">
    <subcellularLocation>
        <location evidence="1 9">Cell membrane</location>
        <topology evidence="1 9">Multi-pass membrane protein</topology>
    </subcellularLocation>
</comment>
<dbReference type="SUPFAM" id="SSF161098">
    <property type="entry name" value="MetI-like"/>
    <property type="match status" value="1"/>
</dbReference>
<evidence type="ECO:0000256" key="8">
    <source>
        <dbReference type="ARBA" id="ARBA00023136"/>
    </source>
</evidence>
<dbReference type="PROSITE" id="PS50928">
    <property type="entry name" value="ABC_TM1"/>
    <property type="match status" value="1"/>
</dbReference>
<protein>
    <submittedName>
        <fullName evidence="11">Carbohydrate ABC transporter permease</fullName>
    </submittedName>
</protein>
<evidence type="ECO:0000313" key="11">
    <source>
        <dbReference type="EMBL" id="HIX05973.1"/>
    </source>
</evidence>
<dbReference type="Gene3D" id="1.10.3720.10">
    <property type="entry name" value="MetI-like"/>
    <property type="match status" value="1"/>
</dbReference>
<dbReference type="EMBL" id="DXFW01000022">
    <property type="protein sequence ID" value="HIX05973.1"/>
    <property type="molecule type" value="Genomic_DNA"/>
</dbReference>
<comment type="caution">
    <text evidence="11">The sequence shown here is derived from an EMBL/GenBank/DDBJ whole genome shotgun (WGS) entry which is preliminary data.</text>
</comment>
<dbReference type="PANTHER" id="PTHR32243">
    <property type="entry name" value="MALTOSE TRANSPORT SYSTEM PERMEASE-RELATED"/>
    <property type="match status" value="1"/>
</dbReference>
<dbReference type="Pfam" id="PF00528">
    <property type="entry name" value="BPD_transp_1"/>
    <property type="match status" value="1"/>
</dbReference>
<dbReference type="InterPro" id="IPR000515">
    <property type="entry name" value="MetI-like"/>
</dbReference>
<evidence type="ECO:0000313" key="12">
    <source>
        <dbReference type="Proteomes" id="UP000824193"/>
    </source>
</evidence>
<keyword evidence="5" id="KW-0762">Sugar transport</keyword>
<dbReference type="PANTHER" id="PTHR32243:SF50">
    <property type="entry name" value="MALTOSE_MALTODEXTRIN TRANSPORT SYSTEM PERMEASE PROTEIN MALG"/>
    <property type="match status" value="1"/>
</dbReference>
<accession>A0A9D1V4S9</accession>
<feature type="transmembrane region" description="Helical" evidence="9">
    <location>
        <begin position="247"/>
        <end position="268"/>
    </location>
</feature>
<keyword evidence="3 9" id="KW-0813">Transport</keyword>
<sequence>MTSKQKKLIRRVTGDALTYLLLVLAVLLVLMPLAWIISTSLKPTTEIFDKPPHWIPYEATLGNYVTVLTESSIPQAFLNSFLVSLTAAVLALLLGGSAGYAFARFRFRGNKALSLFMLVSQMLPLTVLMIPMYYMENKAGLIDTRIGLALAHLVICMPLVTWMARGYFKGIPREIEEAAMVDGCTMFQSLVRIVLPLLRPALAATGIYAFVSSWNEFALANVLTRTMNSRTVPIALNEFSSFFKVDWGQTMAAAALISLPVIVVFMAIQKQFVAGLASGSVKG</sequence>
<dbReference type="InterPro" id="IPR050901">
    <property type="entry name" value="BP-dep_ABC_trans_perm"/>
</dbReference>
<dbReference type="InterPro" id="IPR035906">
    <property type="entry name" value="MetI-like_sf"/>
</dbReference>
<reference evidence="11" key="1">
    <citation type="journal article" date="2021" name="PeerJ">
        <title>Extensive microbial diversity within the chicken gut microbiome revealed by metagenomics and culture.</title>
        <authorList>
            <person name="Gilroy R."/>
            <person name="Ravi A."/>
            <person name="Getino M."/>
            <person name="Pursley I."/>
            <person name="Horton D.L."/>
            <person name="Alikhan N.F."/>
            <person name="Baker D."/>
            <person name="Gharbi K."/>
            <person name="Hall N."/>
            <person name="Watson M."/>
            <person name="Adriaenssens E.M."/>
            <person name="Foster-Nyarko E."/>
            <person name="Jarju S."/>
            <person name="Secka A."/>
            <person name="Antonio M."/>
            <person name="Oren A."/>
            <person name="Chaudhuri R.R."/>
            <person name="La Ragione R."/>
            <person name="Hildebrand F."/>
            <person name="Pallen M.J."/>
        </authorList>
    </citation>
    <scope>NUCLEOTIDE SEQUENCE</scope>
    <source>
        <strain evidence="11">2239</strain>
    </source>
</reference>
<evidence type="ECO:0000256" key="4">
    <source>
        <dbReference type="ARBA" id="ARBA00022475"/>
    </source>
</evidence>
<reference evidence="11" key="2">
    <citation type="submission" date="2021-04" db="EMBL/GenBank/DDBJ databases">
        <authorList>
            <person name="Gilroy R."/>
        </authorList>
    </citation>
    <scope>NUCLEOTIDE SEQUENCE</scope>
    <source>
        <strain evidence="11">2239</strain>
    </source>
</reference>
<evidence type="ECO:0000256" key="9">
    <source>
        <dbReference type="RuleBase" id="RU363032"/>
    </source>
</evidence>
<gene>
    <name evidence="11" type="ORF">H9865_07720</name>
</gene>
<dbReference type="GO" id="GO:0005886">
    <property type="term" value="C:plasma membrane"/>
    <property type="evidence" value="ECO:0007669"/>
    <property type="project" value="UniProtKB-SubCell"/>
</dbReference>
<name>A0A9D1V4S9_9FIRM</name>
<evidence type="ECO:0000259" key="10">
    <source>
        <dbReference type="PROSITE" id="PS50928"/>
    </source>
</evidence>
<feature type="transmembrane region" description="Helical" evidence="9">
    <location>
        <begin position="81"/>
        <end position="103"/>
    </location>
</feature>
<dbReference type="Proteomes" id="UP000824193">
    <property type="component" value="Unassembled WGS sequence"/>
</dbReference>
<feature type="transmembrane region" description="Helical" evidence="9">
    <location>
        <begin position="146"/>
        <end position="168"/>
    </location>
</feature>
<keyword evidence="7 9" id="KW-1133">Transmembrane helix</keyword>
<dbReference type="CDD" id="cd06261">
    <property type="entry name" value="TM_PBP2"/>
    <property type="match status" value="1"/>
</dbReference>
<evidence type="ECO:0000256" key="5">
    <source>
        <dbReference type="ARBA" id="ARBA00022597"/>
    </source>
</evidence>
<feature type="transmembrane region" description="Helical" evidence="9">
    <location>
        <begin position="115"/>
        <end position="134"/>
    </location>
</feature>
<evidence type="ECO:0000256" key="1">
    <source>
        <dbReference type="ARBA" id="ARBA00004651"/>
    </source>
</evidence>
<dbReference type="GO" id="GO:0055085">
    <property type="term" value="P:transmembrane transport"/>
    <property type="evidence" value="ECO:0007669"/>
    <property type="project" value="InterPro"/>
</dbReference>
<evidence type="ECO:0000256" key="2">
    <source>
        <dbReference type="ARBA" id="ARBA00009047"/>
    </source>
</evidence>
<organism evidence="11 12">
    <name type="scientific">Candidatus Allofournierella pullicola</name>
    <dbReference type="NCBI Taxonomy" id="2838596"/>
    <lineage>
        <taxon>Bacteria</taxon>
        <taxon>Bacillati</taxon>
        <taxon>Bacillota</taxon>
        <taxon>Clostridia</taxon>
        <taxon>Eubacteriales</taxon>
        <taxon>Oscillospiraceae</taxon>
        <taxon>Allofournierella</taxon>
    </lineage>
</organism>
<keyword evidence="8 9" id="KW-0472">Membrane</keyword>
<feature type="transmembrane region" description="Helical" evidence="9">
    <location>
        <begin position="16"/>
        <end position="37"/>
    </location>
</feature>
<evidence type="ECO:0000256" key="3">
    <source>
        <dbReference type="ARBA" id="ARBA00022448"/>
    </source>
</evidence>
<proteinExistence type="inferred from homology"/>
<evidence type="ECO:0000256" key="6">
    <source>
        <dbReference type="ARBA" id="ARBA00022692"/>
    </source>
</evidence>
<evidence type="ECO:0000256" key="7">
    <source>
        <dbReference type="ARBA" id="ARBA00022989"/>
    </source>
</evidence>
<feature type="domain" description="ABC transmembrane type-1" evidence="10">
    <location>
        <begin position="77"/>
        <end position="268"/>
    </location>
</feature>